<dbReference type="PANTHER" id="PTHR11122">
    <property type="entry name" value="APOSPORY-ASSOCIATED PROTEIN C-RELATED"/>
    <property type="match status" value="1"/>
</dbReference>
<evidence type="ECO:0000256" key="3">
    <source>
        <dbReference type="ARBA" id="ARBA00023235"/>
    </source>
</evidence>
<feature type="active site" evidence="5">
    <location>
        <position position="157"/>
    </location>
</feature>
<dbReference type="GO" id="GO:0005975">
    <property type="term" value="P:carbohydrate metabolic process"/>
    <property type="evidence" value="ECO:0007669"/>
    <property type="project" value="InterPro"/>
</dbReference>
<evidence type="ECO:0000256" key="2">
    <source>
        <dbReference type="ARBA" id="ARBA00005866"/>
    </source>
</evidence>
<dbReference type="PIRSF" id="PIRSF016020">
    <property type="entry name" value="PHexose_mutarotase"/>
    <property type="match status" value="1"/>
</dbReference>
<feature type="active site" evidence="5">
    <location>
        <position position="242"/>
    </location>
</feature>
<dbReference type="GO" id="GO:0047938">
    <property type="term" value="F:glucose-6-phosphate 1-epimerase activity"/>
    <property type="evidence" value="ECO:0007669"/>
    <property type="project" value="UniProtKB-UniRule"/>
</dbReference>
<evidence type="ECO:0000256" key="1">
    <source>
        <dbReference type="ARBA" id="ARBA00001096"/>
    </source>
</evidence>
<dbReference type="Pfam" id="PF01263">
    <property type="entry name" value="Aldose_epim"/>
    <property type="match status" value="1"/>
</dbReference>
<dbReference type="GO" id="GO:0005737">
    <property type="term" value="C:cytoplasm"/>
    <property type="evidence" value="ECO:0007669"/>
    <property type="project" value="TreeGrafter"/>
</dbReference>
<protein>
    <recommendedName>
        <fullName evidence="4">Putative glucose-6-phosphate 1-epimerase</fullName>
        <ecNumber evidence="4">5.1.3.15</ecNumber>
    </recommendedName>
</protein>
<dbReference type="InterPro" id="IPR014718">
    <property type="entry name" value="GH-type_carb-bd"/>
</dbReference>
<evidence type="ECO:0000313" key="7">
    <source>
        <dbReference type="Proteomes" id="UP000541535"/>
    </source>
</evidence>
<proteinExistence type="inferred from homology"/>
<evidence type="ECO:0000256" key="4">
    <source>
        <dbReference type="PIRNR" id="PIRNR016020"/>
    </source>
</evidence>
<dbReference type="SUPFAM" id="SSF74650">
    <property type="entry name" value="Galactose mutarotase-like"/>
    <property type="match status" value="1"/>
</dbReference>
<evidence type="ECO:0000313" key="6">
    <source>
        <dbReference type="EMBL" id="MBB3120468.1"/>
    </source>
</evidence>
<comment type="similarity">
    <text evidence="2 4">Belongs to the glucose-6-phosphate 1-epimerase family.</text>
</comment>
<dbReference type="InterPro" id="IPR025532">
    <property type="entry name" value="G6P_1-epimerase"/>
</dbReference>
<dbReference type="AlphaFoldDB" id="A0A7W5BCJ6"/>
<name>A0A7W5BCJ6_9BURK</name>
<gene>
    <name evidence="6" type="ORF">FHS03_003535</name>
</gene>
<organism evidence="6 7">
    <name type="scientific">Pseudoduganella violacea</name>
    <dbReference type="NCBI Taxonomy" id="1715466"/>
    <lineage>
        <taxon>Bacteria</taxon>
        <taxon>Pseudomonadati</taxon>
        <taxon>Pseudomonadota</taxon>
        <taxon>Betaproteobacteria</taxon>
        <taxon>Burkholderiales</taxon>
        <taxon>Oxalobacteraceae</taxon>
        <taxon>Telluria group</taxon>
        <taxon>Pseudoduganella</taxon>
    </lineage>
</organism>
<dbReference type="EC" id="5.1.3.15" evidence="4"/>
<keyword evidence="7" id="KW-1185">Reference proteome</keyword>
<dbReference type="GO" id="GO:0030246">
    <property type="term" value="F:carbohydrate binding"/>
    <property type="evidence" value="ECO:0007669"/>
    <property type="project" value="UniProtKB-UniRule"/>
</dbReference>
<accession>A0A7W5BCJ6</accession>
<dbReference type="EMBL" id="JACHXD010000010">
    <property type="protein sequence ID" value="MBB3120468.1"/>
    <property type="molecule type" value="Genomic_DNA"/>
</dbReference>
<dbReference type="RefSeq" id="WP_183442248.1">
    <property type="nucleotide sequence ID" value="NZ_JACHXD010000010.1"/>
</dbReference>
<dbReference type="PANTHER" id="PTHR11122:SF13">
    <property type="entry name" value="GLUCOSE-6-PHOSPHATE 1-EPIMERASE"/>
    <property type="match status" value="1"/>
</dbReference>
<dbReference type="InterPro" id="IPR008183">
    <property type="entry name" value="Aldose_1/G6P_1-epimerase"/>
</dbReference>
<reference evidence="6 7" key="1">
    <citation type="submission" date="2020-08" db="EMBL/GenBank/DDBJ databases">
        <title>Genomic Encyclopedia of Type Strains, Phase III (KMG-III): the genomes of soil and plant-associated and newly described type strains.</title>
        <authorList>
            <person name="Whitman W."/>
        </authorList>
    </citation>
    <scope>NUCLEOTIDE SEQUENCE [LARGE SCALE GENOMIC DNA]</scope>
    <source>
        <strain evidence="6 7">CECT 8897</strain>
    </source>
</reference>
<comment type="catalytic activity">
    <reaction evidence="1">
        <text>alpha-D-glucose 6-phosphate = beta-D-glucose 6-phosphate</text>
        <dbReference type="Rhea" id="RHEA:16249"/>
        <dbReference type="ChEBI" id="CHEBI:58225"/>
        <dbReference type="ChEBI" id="CHEBI:58247"/>
        <dbReference type="EC" id="5.1.3.15"/>
    </reaction>
</comment>
<evidence type="ECO:0000256" key="5">
    <source>
        <dbReference type="PIRSR" id="PIRSR016020-1"/>
    </source>
</evidence>
<dbReference type="InterPro" id="IPR011013">
    <property type="entry name" value="Gal_mutarotase_sf_dom"/>
</dbReference>
<keyword evidence="3 4" id="KW-0413">Isomerase</keyword>
<dbReference type="CDD" id="cd09020">
    <property type="entry name" value="D-hex-6-P-epi_like"/>
    <property type="match status" value="1"/>
</dbReference>
<dbReference type="Proteomes" id="UP000541535">
    <property type="component" value="Unassembled WGS sequence"/>
</dbReference>
<sequence>MSNMEQAGQLSAVRIKAQDGSQALIALYGGHLLSWKNGAGKERLFLSERSALDGSAAIRGGVPVIFPQFGQRGNGQRHGFARTATWRLASHADGQPGIPAHAEFHLNQDDLAPAVKADWPYAFELRLRFTLRADALSMAFNVRNTGQDDFSFAAALHTYYALADFASTTLDGLAAPIDFSEFLDEIHPATPTLSLRQPAGQESLQLQQQGFNEWVVWNPGAANAAALLDMADEEWRRFVCIEPARVDKQILRAGAEWSGLHTVSSIP</sequence>
<dbReference type="Gene3D" id="2.70.98.10">
    <property type="match status" value="1"/>
</dbReference>
<comment type="caution">
    <text evidence="6">The sequence shown here is derived from an EMBL/GenBank/DDBJ whole genome shotgun (WGS) entry which is preliminary data.</text>
</comment>